<dbReference type="EMBL" id="JANAVB010005000">
    <property type="protein sequence ID" value="KAJ6847665.1"/>
    <property type="molecule type" value="Genomic_DNA"/>
</dbReference>
<feature type="compositionally biased region" description="Polar residues" evidence="1">
    <location>
        <begin position="35"/>
        <end position="46"/>
    </location>
</feature>
<dbReference type="EMBL" id="JANAVB010036018">
    <property type="protein sequence ID" value="KAJ6804202.1"/>
    <property type="molecule type" value="Genomic_DNA"/>
</dbReference>
<protein>
    <submittedName>
        <fullName evidence="2">Uncharacterized protein</fullName>
    </submittedName>
</protein>
<proteinExistence type="predicted"/>
<evidence type="ECO:0000313" key="3">
    <source>
        <dbReference type="EMBL" id="KAJ6847665.1"/>
    </source>
</evidence>
<evidence type="ECO:0000313" key="2">
    <source>
        <dbReference type="EMBL" id="KAJ6804202.1"/>
    </source>
</evidence>
<sequence length="136" mass="14911">MNNGGREFELRHWRSRTMSITIPPTPASPHRLLTPSPSLNGDLPSSSSYTSLRDIIGLADPSAAADGAVGSPSPGGEVRIRNRLLNKAACAYLQPTPSYTERGRRRRRGFSLRRALSSCFGFVGTFLRRVQIGKRT</sequence>
<name>A0AAX6EJ94_IRIPA</name>
<dbReference type="PANTHER" id="PTHR34569">
    <property type="entry name" value="EXPRESSED PROTEIN"/>
    <property type="match status" value="1"/>
</dbReference>
<feature type="region of interest" description="Disordered" evidence="1">
    <location>
        <begin position="20"/>
        <end position="46"/>
    </location>
</feature>
<dbReference type="Proteomes" id="UP001140949">
    <property type="component" value="Unassembled WGS sequence"/>
</dbReference>
<dbReference type="PANTHER" id="PTHR34569:SF2">
    <property type="entry name" value="EXPRESSED PROTEIN"/>
    <property type="match status" value="1"/>
</dbReference>
<comment type="caution">
    <text evidence="2">The sequence shown here is derived from an EMBL/GenBank/DDBJ whole genome shotgun (WGS) entry which is preliminary data.</text>
</comment>
<gene>
    <name evidence="2" type="ORF">M6B38_186920</name>
    <name evidence="3" type="ORF">M6B38_276085</name>
</gene>
<organism evidence="2 4">
    <name type="scientific">Iris pallida</name>
    <name type="common">Sweet iris</name>
    <dbReference type="NCBI Taxonomy" id="29817"/>
    <lineage>
        <taxon>Eukaryota</taxon>
        <taxon>Viridiplantae</taxon>
        <taxon>Streptophyta</taxon>
        <taxon>Embryophyta</taxon>
        <taxon>Tracheophyta</taxon>
        <taxon>Spermatophyta</taxon>
        <taxon>Magnoliopsida</taxon>
        <taxon>Liliopsida</taxon>
        <taxon>Asparagales</taxon>
        <taxon>Iridaceae</taxon>
        <taxon>Iridoideae</taxon>
        <taxon>Irideae</taxon>
        <taxon>Iris</taxon>
    </lineage>
</organism>
<reference evidence="2" key="2">
    <citation type="submission" date="2023-04" db="EMBL/GenBank/DDBJ databases">
        <authorList>
            <person name="Bruccoleri R.E."/>
            <person name="Oakeley E.J."/>
            <person name="Faust A.-M."/>
            <person name="Dessus-Babus S."/>
            <person name="Altorfer M."/>
            <person name="Burckhardt D."/>
            <person name="Oertli M."/>
            <person name="Naumann U."/>
            <person name="Petersen F."/>
            <person name="Wong J."/>
        </authorList>
    </citation>
    <scope>NUCLEOTIDE SEQUENCE</scope>
    <source>
        <strain evidence="2">GSM-AAB239-AS_SAM_17_03QT</strain>
        <tissue evidence="2">Leaf</tissue>
    </source>
</reference>
<keyword evidence="4" id="KW-1185">Reference proteome</keyword>
<dbReference type="AlphaFoldDB" id="A0AAX6EJ94"/>
<accession>A0AAX6EJ94</accession>
<reference evidence="2" key="1">
    <citation type="journal article" date="2023" name="GigaByte">
        <title>Genome assembly of the bearded iris, Iris pallida Lam.</title>
        <authorList>
            <person name="Bruccoleri R.E."/>
            <person name="Oakeley E.J."/>
            <person name="Faust A.M.E."/>
            <person name="Altorfer M."/>
            <person name="Dessus-Babus S."/>
            <person name="Burckhardt D."/>
            <person name="Oertli M."/>
            <person name="Naumann U."/>
            <person name="Petersen F."/>
            <person name="Wong J."/>
        </authorList>
    </citation>
    <scope>NUCLEOTIDE SEQUENCE</scope>
    <source>
        <strain evidence="2">GSM-AAB239-AS_SAM_17_03QT</strain>
    </source>
</reference>
<evidence type="ECO:0000256" key="1">
    <source>
        <dbReference type="SAM" id="MobiDB-lite"/>
    </source>
</evidence>
<evidence type="ECO:0000313" key="4">
    <source>
        <dbReference type="Proteomes" id="UP001140949"/>
    </source>
</evidence>